<name>A0A409VEV4_9AGAR</name>
<feature type="compositionally biased region" description="Acidic residues" evidence="1">
    <location>
        <begin position="635"/>
        <end position="655"/>
    </location>
</feature>
<feature type="region of interest" description="Disordered" evidence="1">
    <location>
        <begin position="242"/>
        <end position="392"/>
    </location>
</feature>
<feature type="region of interest" description="Disordered" evidence="1">
    <location>
        <begin position="520"/>
        <end position="655"/>
    </location>
</feature>
<dbReference type="InParanoid" id="A0A409VEV4"/>
<evidence type="ECO:0000256" key="1">
    <source>
        <dbReference type="SAM" id="MobiDB-lite"/>
    </source>
</evidence>
<protein>
    <submittedName>
        <fullName evidence="2">Uncharacterized protein</fullName>
    </submittedName>
</protein>
<feature type="compositionally biased region" description="Polar residues" evidence="1">
    <location>
        <begin position="359"/>
        <end position="368"/>
    </location>
</feature>
<dbReference type="AlphaFoldDB" id="A0A409VEV4"/>
<keyword evidence="3" id="KW-1185">Reference proteome</keyword>
<gene>
    <name evidence="2" type="ORF">CVT24_008436</name>
</gene>
<dbReference type="EMBL" id="NHTK01006087">
    <property type="protein sequence ID" value="PPQ64367.1"/>
    <property type="molecule type" value="Genomic_DNA"/>
</dbReference>
<reference evidence="2 3" key="1">
    <citation type="journal article" date="2018" name="Evol. Lett.">
        <title>Horizontal gene cluster transfer increased hallucinogenic mushroom diversity.</title>
        <authorList>
            <person name="Reynolds H.T."/>
            <person name="Vijayakumar V."/>
            <person name="Gluck-Thaler E."/>
            <person name="Korotkin H.B."/>
            <person name="Matheny P.B."/>
            <person name="Slot J.C."/>
        </authorList>
    </citation>
    <scope>NUCLEOTIDE SEQUENCE [LARGE SCALE GENOMIC DNA]</scope>
    <source>
        <strain evidence="2 3">2629</strain>
    </source>
</reference>
<feature type="compositionally biased region" description="Basic and acidic residues" evidence="1">
    <location>
        <begin position="617"/>
        <end position="634"/>
    </location>
</feature>
<feature type="compositionally biased region" description="Low complexity" evidence="1">
    <location>
        <begin position="246"/>
        <end position="262"/>
    </location>
</feature>
<organism evidence="2 3">
    <name type="scientific">Panaeolus cyanescens</name>
    <dbReference type="NCBI Taxonomy" id="181874"/>
    <lineage>
        <taxon>Eukaryota</taxon>
        <taxon>Fungi</taxon>
        <taxon>Dikarya</taxon>
        <taxon>Basidiomycota</taxon>
        <taxon>Agaricomycotina</taxon>
        <taxon>Agaricomycetes</taxon>
        <taxon>Agaricomycetidae</taxon>
        <taxon>Agaricales</taxon>
        <taxon>Agaricineae</taxon>
        <taxon>Galeropsidaceae</taxon>
        <taxon>Panaeolus</taxon>
    </lineage>
</organism>
<feature type="compositionally biased region" description="Basic and acidic residues" evidence="1">
    <location>
        <begin position="520"/>
        <end position="559"/>
    </location>
</feature>
<comment type="caution">
    <text evidence="2">The sequence shown here is derived from an EMBL/GenBank/DDBJ whole genome shotgun (WGS) entry which is preliminary data.</text>
</comment>
<sequence>MAKSKNKKGPKAVFVDDKRTKLFTISHCYPLNFNWIYPKDRKACALWLAEIIGTEPLFRMWHRPKSRAMILVEIDRAGLPESAEARLLGEHRWSEILKDPVDLEVDWKSKVFHSLYNTPDAAIKDGWNPVDIEDDWFEDWEPGMSRFHQPYPMSHWCAIVPADTTGKQICHHLPVKIKPQPPREPQPVVGSSNWIEKKVVETPTPPTPAPAPLPGVEPPKPAPIVTEMEMPTLQEASKKWKVLNGSKSPKSPLSPRSPLTPMSPVPSAGVAGGSKWGKPQGSGRPVPMSIRALHSDGPSKPSPAIKINLSSGGKSPLPTAAPRPAPQNTWAKRPNIIPDAPKPKPKVEEEDHLAKWAVNTPSSGSSAAITPAGSRLNTPITQSPAPLPSIEPVAPAASAWNKPLRANKNKNKAEPVVEEVPVAIAYHTLDDSDEEDDAGVFLMMTGAVPSHVGHEPHFPENDNTVRLWPVQPVLADMPVQEPQPPAEEPLVCPTHGVNACKKGVCKDMNKLYLQREGNKKRLREAEERKKKTAEANAKKREKEKKQEDLRRKQEEEKLRQQQAWRDAQADEDEDEEDDDDDDSKDGYKPLSFVQQALAKAKQPPRNTNVAASATKGKGREVINDPREGKLRAFEEEPQASESDESSDEFDEEDLF</sequence>
<proteinExistence type="predicted"/>
<accession>A0A409VEV4</accession>
<dbReference type="Proteomes" id="UP000284842">
    <property type="component" value="Unassembled WGS sequence"/>
</dbReference>
<feature type="compositionally biased region" description="Basic and acidic residues" evidence="1">
    <location>
        <begin position="341"/>
        <end position="354"/>
    </location>
</feature>
<evidence type="ECO:0000313" key="2">
    <source>
        <dbReference type="EMBL" id="PPQ64367.1"/>
    </source>
</evidence>
<feature type="compositionally biased region" description="Polar residues" evidence="1">
    <location>
        <begin position="375"/>
        <end position="384"/>
    </location>
</feature>
<feature type="compositionally biased region" description="Pro residues" evidence="1">
    <location>
        <begin position="203"/>
        <end position="222"/>
    </location>
</feature>
<feature type="compositionally biased region" description="Acidic residues" evidence="1">
    <location>
        <begin position="569"/>
        <end position="583"/>
    </location>
</feature>
<evidence type="ECO:0000313" key="3">
    <source>
        <dbReference type="Proteomes" id="UP000284842"/>
    </source>
</evidence>
<feature type="region of interest" description="Disordered" evidence="1">
    <location>
        <begin position="200"/>
        <end position="223"/>
    </location>
</feature>
<dbReference type="OrthoDB" id="3243413at2759"/>